<name>A0ABV9KCU9_9RHOB</name>
<sequence>MSSEKLVEFLVNISFVGPVGWDKADVDALVAKERAHAAELAKEGYLVRMWRVPARRENWGLWRARDATHLHQIITGLPFWPYMQLTVHPMAAHPVDPLRFGHEE</sequence>
<evidence type="ECO:0000259" key="1">
    <source>
        <dbReference type="Pfam" id="PF02426"/>
    </source>
</evidence>
<dbReference type="InterPro" id="IPR011008">
    <property type="entry name" value="Dimeric_a/b-barrel"/>
</dbReference>
<comment type="caution">
    <text evidence="2">The sequence shown here is derived from an EMBL/GenBank/DDBJ whole genome shotgun (WGS) entry which is preliminary data.</text>
</comment>
<accession>A0ABV9KCU9</accession>
<protein>
    <submittedName>
        <fullName evidence="2">Muconolactone Delta-isomerase</fullName>
    </submittedName>
</protein>
<dbReference type="RefSeq" id="WP_380716003.1">
    <property type="nucleotide sequence ID" value="NZ_JBHSGI010000002.1"/>
</dbReference>
<organism evidence="2 3">
    <name type="scientific">Seohaeicola nanhaiensis</name>
    <dbReference type="NCBI Taxonomy" id="1387282"/>
    <lineage>
        <taxon>Bacteria</taxon>
        <taxon>Pseudomonadati</taxon>
        <taxon>Pseudomonadota</taxon>
        <taxon>Alphaproteobacteria</taxon>
        <taxon>Rhodobacterales</taxon>
        <taxon>Roseobacteraceae</taxon>
        <taxon>Seohaeicola</taxon>
    </lineage>
</organism>
<dbReference type="InterPro" id="IPR026029">
    <property type="entry name" value="MLI_dom"/>
</dbReference>
<proteinExistence type="predicted"/>
<dbReference type="SUPFAM" id="SSF54909">
    <property type="entry name" value="Dimeric alpha+beta barrel"/>
    <property type="match status" value="1"/>
</dbReference>
<dbReference type="Proteomes" id="UP001595973">
    <property type="component" value="Unassembled WGS sequence"/>
</dbReference>
<reference evidence="3" key="1">
    <citation type="journal article" date="2019" name="Int. J. Syst. Evol. Microbiol.">
        <title>The Global Catalogue of Microorganisms (GCM) 10K type strain sequencing project: providing services to taxonomists for standard genome sequencing and annotation.</title>
        <authorList>
            <consortium name="The Broad Institute Genomics Platform"/>
            <consortium name="The Broad Institute Genome Sequencing Center for Infectious Disease"/>
            <person name="Wu L."/>
            <person name="Ma J."/>
        </authorList>
    </citation>
    <scope>NUCLEOTIDE SEQUENCE [LARGE SCALE GENOMIC DNA]</scope>
    <source>
        <strain evidence="3">CGMCC 4.7283</strain>
    </source>
</reference>
<keyword evidence="3" id="KW-1185">Reference proteome</keyword>
<dbReference type="Gene3D" id="3.30.70.1060">
    <property type="entry name" value="Dimeric alpha+beta barrel"/>
    <property type="match status" value="1"/>
</dbReference>
<dbReference type="EMBL" id="JBHSGI010000002">
    <property type="protein sequence ID" value="MFC4667769.1"/>
    <property type="molecule type" value="Genomic_DNA"/>
</dbReference>
<evidence type="ECO:0000313" key="2">
    <source>
        <dbReference type="EMBL" id="MFC4667769.1"/>
    </source>
</evidence>
<gene>
    <name evidence="2" type="ORF">ACFO5X_04320</name>
</gene>
<evidence type="ECO:0000313" key="3">
    <source>
        <dbReference type="Proteomes" id="UP001595973"/>
    </source>
</evidence>
<feature type="domain" description="Muconolactone isomerase" evidence="1">
    <location>
        <begin position="8"/>
        <end position="95"/>
    </location>
</feature>
<dbReference type="Pfam" id="PF02426">
    <property type="entry name" value="MIase"/>
    <property type="match status" value="1"/>
</dbReference>